<feature type="compositionally biased region" description="Low complexity" evidence="3">
    <location>
        <begin position="273"/>
        <end position="284"/>
    </location>
</feature>
<accession>A0A0S4JGU9</accession>
<feature type="region of interest" description="Disordered" evidence="3">
    <location>
        <begin position="153"/>
        <end position="210"/>
    </location>
</feature>
<evidence type="ECO:0000256" key="1">
    <source>
        <dbReference type="ARBA" id="ARBA00022614"/>
    </source>
</evidence>
<evidence type="ECO:0000313" key="6">
    <source>
        <dbReference type="Proteomes" id="UP000051952"/>
    </source>
</evidence>
<feature type="domain" description="CFAP410 C-terminal" evidence="4">
    <location>
        <begin position="283"/>
        <end position="317"/>
    </location>
</feature>
<organism evidence="5 6">
    <name type="scientific">Bodo saltans</name>
    <name type="common">Flagellated protozoan</name>
    <dbReference type="NCBI Taxonomy" id="75058"/>
    <lineage>
        <taxon>Eukaryota</taxon>
        <taxon>Discoba</taxon>
        <taxon>Euglenozoa</taxon>
        <taxon>Kinetoplastea</taxon>
        <taxon>Metakinetoplastina</taxon>
        <taxon>Eubodonida</taxon>
        <taxon>Bodonidae</taxon>
        <taxon>Bodo</taxon>
    </lineage>
</organism>
<dbReference type="VEuPathDB" id="TriTrypDB:BSAL_22050"/>
<proteinExistence type="predicted"/>
<keyword evidence="2" id="KW-0677">Repeat</keyword>
<evidence type="ECO:0000259" key="4">
    <source>
        <dbReference type="Pfam" id="PF22800"/>
    </source>
</evidence>
<dbReference type="Gene3D" id="3.80.10.10">
    <property type="entry name" value="Ribonuclease Inhibitor"/>
    <property type="match status" value="1"/>
</dbReference>
<dbReference type="PROSITE" id="PS51450">
    <property type="entry name" value="LRR"/>
    <property type="match status" value="2"/>
</dbReference>
<protein>
    <recommendedName>
        <fullName evidence="4">CFAP410 C-terminal domain-containing protein</fullName>
    </recommendedName>
</protein>
<feature type="region of interest" description="Disordered" evidence="3">
    <location>
        <begin position="265"/>
        <end position="285"/>
    </location>
</feature>
<dbReference type="InterPro" id="IPR055004">
    <property type="entry name" value="CFAP410_C"/>
</dbReference>
<dbReference type="InterPro" id="IPR032675">
    <property type="entry name" value="LRR_dom_sf"/>
</dbReference>
<evidence type="ECO:0000256" key="3">
    <source>
        <dbReference type="SAM" id="MobiDB-lite"/>
    </source>
</evidence>
<feature type="region of interest" description="Disordered" evidence="3">
    <location>
        <begin position="226"/>
        <end position="247"/>
    </location>
</feature>
<dbReference type="PANTHER" id="PTHR18849">
    <property type="entry name" value="LEUCINE RICH REPEAT PROTEIN"/>
    <property type="match status" value="1"/>
</dbReference>
<dbReference type="InterPro" id="IPR001611">
    <property type="entry name" value="Leu-rich_rpt"/>
</dbReference>
<evidence type="ECO:0000313" key="5">
    <source>
        <dbReference type="EMBL" id="CUG89558.1"/>
    </source>
</evidence>
<keyword evidence="1" id="KW-0433">Leucine-rich repeat</keyword>
<name>A0A0S4JGU9_BODSA</name>
<dbReference type="OMA" id="TENPICQ"/>
<dbReference type="Pfam" id="PF14580">
    <property type="entry name" value="LRR_9"/>
    <property type="match status" value="1"/>
</dbReference>
<keyword evidence="6" id="KW-1185">Reference proteome</keyword>
<reference evidence="6" key="1">
    <citation type="submission" date="2015-09" db="EMBL/GenBank/DDBJ databases">
        <authorList>
            <consortium name="Pathogen Informatics"/>
        </authorList>
    </citation>
    <scope>NUCLEOTIDE SEQUENCE [LARGE SCALE GENOMIC DNA]</scope>
    <source>
        <strain evidence="6">Lake Konstanz</strain>
    </source>
</reference>
<dbReference type="Pfam" id="PF22800">
    <property type="entry name" value="CFAP410_C"/>
    <property type="match status" value="1"/>
</dbReference>
<dbReference type="SUPFAM" id="SSF52058">
    <property type="entry name" value="L domain-like"/>
    <property type="match status" value="1"/>
</dbReference>
<dbReference type="OrthoDB" id="1517790at2759"/>
<sequence>MAGILTANLVLQKTKLDNLKHVRKLNVCGVHVSDISVLRDAKYVEVLSLSVNEIQDLEPLSACSNLREIYLRKNDISDIAQILHLSRLPFLSSLTLSDNPVSVDPSYRKFCVAALPTLVKFDDVDVSPAERADAERAFPDLAYATPPAPLAPLSSSTAIFGTPPRPSTGARDRNNYSPPAARGSIAYDMDDGPSQHNSNRRGGGNAAVSAGGDRLARKFQELSSQYDEMPVGGSRSSGAVSARGPRSTPAAFQQNYVAAPAVGHQPPATARVSSSHSSSPVVGGPREEGVVAAIKLLLDELSPAALLEVRRYIDATR</sequence>
<dbReference type="PANTHER" id="PTHR18849:SF18">
    <property type="entry name" value="LEUCINE-RICH REPEAT PROTEIN (LRRP)"/>
    <property type="match status" value="1"/>
</dbReference>
<dbReference type="EMBL" id="CYKH01001749">
    <property type="protein sequence ID" value="CUG89558.1"/>
    <property type="molecule type" value="Genomic_DNA"/>
</dbReference>
<gene>
    <name evidence="5" type="ORF">BSAL_22050</name>
</gene>
<evidence type="ECO:0000256" key="2">
    <source>
        <dbReference type="ARBA" id="ARBA00022737"/>
    </source>
</evidence>
<dbReference type="Proteomes" id="UP000051952">
    <property type="component" value="Unassembled WGS sequence"/>
</dbReference>
<feature type="compositionally biased region" description="Low complexity" evidence="3">
    <location>
        <begin position="230"/>
        <end position="247"/>
    </location>
</feature>
<dbReference type="AlphaFoldDB" id="A0A0S4JGU9"/>